<name>W7HLV6_9PEZI</name>
<dbReference type="InterPro" id="IPR006709">
    <property type="entry name" value="SSU_processome_Utp14"/>
</dbReference>
<dbReference type="HOGENOM" id="CLU_443446_0_0_1"/>
<dbReference type="PANTHER" id="PTHR14150">
    <property type="entry name" value="U3 SMALL NUCLEOLAR RNA-ASSOCIATED PROTEIN 14"/>
    <property type="match status" value="1"/>
</dbReference>
<keyword evidence="2" id="KW-0597">Phosphoprotein</keyword>
<reference evidence="5 6" key="1">
    <citation type="submission" date="2013-05" db="EMBL/GenBank/DDBJ databases">
        <title>Drechslerella stenobrocha genome reveals carnivorous origination and mechanical trapping mechanism of predatory fungi.</title>
        <authorList>
            <person name="Liu X."/>
            <person name="Zhang W."/>
            <person name="Liu K."/>
        </authorList>
    </citation>
    <scope>NUCLEOTIDE SEQUENCE [LARGE SCALE GENOMIC DNA]</scope>
    <source>
        <strain evidence="5 6">248</strain>
    </source>
</reference>
<evidence type="ECO:0000313" key="5">
    <source>
        <dbReference type="EMBL" id="EWC44074.1"/>
    </source>
</evidence>
<dbReference type="PANTHER" id="PTHR14150:SF12">
    <property type="entry name" value="U3 SMALL NUCLEOLAR RNA-ASSOCIATED PROTEIN 14 HOMOLOG A"/>
    <property type="match status" value="1"/>
</dbReference>
<dbReference type="GO" id="GO:0006364">
    <property type="term" value="P:rRNA processing"/>
    <property type="evidence" value="ECO:0007669"/>
    <property type="project" value="InterPro"/>
</dbReference>
<proteinExistence type="predicted"/>
<feature type="region of interest" description="Disordered" evidence="4">
    <location>
        <begin position="244"/>
        <end position="265"/>
    </location>
</feature>
<sequence length="616" mass="67718">MAPIALGRADSQLQASDLSCAQSASALLQEIGTFSAAAAPPRKRKRGVSTHLEPNGAGRMSTKLDIRDFNAVTGNPRLLGPLTDLIDDPQQERRLASSDHQQRLEAPIPNAIQLRDNRKVAYDKTKETLGRWLDTVKSMRDAEQLVFPLAEQGKLSQKHNHATMPAQHVIMSKKSPTTLEAKVIQALSTNTPIKRTLQRSSTTSSCNQPARIAHLRMERELIIRREVKAKRLKRIKSKTYRRIMKKESQKVARQTGYPDPGKKAETGSAYALDAIEQYKESTLLGHDQEELRPPMLPEQDDPDYARNLTDTSNTRLSKMKFMTEAEKRRLTVGPMIESSVAPGNSSGRRVFHGGLGIITHGTGAPNFIPVTAQLEVDTSLAAPSAGGPPKPGSDRLQTNPWLSQNTGNAFEKTSLSQRVKALSTNQIPNSKSVTDKLGPHIIPERSLDSPGVYLDPSLPTSHLNWGSQPGVQDPKKFELLSRAFAGDNVLEEALKSVEPLKDLESGQPAGSLPGWGSWSNPARRDHSSSKPQGKHQSVGHKPRRDNVTIGSKSSKKSAKYLASNVPFPFETREQYERSLRFPMGQEWSTKRTHQALSAPKIIVETGKAIAPLSVAH</sequence>
<protein>
    <submittedName>
        <fullName evidence="5">Uncharacterized protein</fullName>
    </submittedName>
</protein>
<accession>W7HLV6</accession>
<evidence type="ECO:0000313" key="6">
    <source>
        <dbReference type="Proteomes" id="UP000024837"/>
    </source>
</evidence>
<dbReference type="AlphaFoldDB" id="W7HLV6"/>
<dbReference type="EMBL" id="KI966447">
    <property type="protein sequence ID" value="EWC44074.1"/>
    <property type="molecule type" value="Genomic_DNA"/>
</dbReference>
<dbReference type="Pfam" id="PF04615">
    <property type="entry name" value="Utp14"/>
    <property type="match status" value="2"/>
</dbReference>
<dbReference type="Proteomes" id="UP000024837">
    <property type="component" value="Unassembled WGS sequence"/>
</dbReference>
<comment type="subcellular location">
    <subcellularLocation>
        <location evidence="1">Nucleus</location>
        <location evidence="1">Nucleolus</location>
    </subcellularLocation>
</comment>
<keyword evidence="3" id="KW-0539">Nucleus</keyword>
<evidence type="ECO:0000256" key="3">
    <source>
        <dbReference type="ARBA" id="ARBA00023242"/>
    </source>
</evidence>
<gene>
    <name evidence="5" type="ORF">DRE_07209</name>
</gene>
<organism evidence="5 6">
    <name type="scientific">Drechslerella stenobrocha 248</name>
    <dbReference type="NCBI Taxonomy" id="1043628"/>
    <lineage>
        <taxon>Eukaryota</taxon>
        <taxon>Fungi</taxon>
        <taxon>Dikarya</taxon>
        <taxon>Ascomycota</taxon>
        <taxon>Pezizomycotina</taxon>
        <taxon>Orbiliomycetes</taxon>
        <taxon>Orbiliales</taxon>
        <taxon>Orbiliaceae</taxon>
        <taxon>Drechslerella</taxon>
    </lineage>
</organism>
<evidence type="ECO:0000256" key="1">
    <source>
        <dbReference type="ARBA" id="ARBA00004604"/>
    </source>
</evidence>
<dbReference type="OrthoDB" id="277439at2759"/>
<evidence type="ECO:0000256" key="4">
    <source>
        <dbReference type="SAM" id="MobiDB-lite"/>
    </source>
</evidence>
<evidence type="ECO:0000256" key="2">
    <source>
        <dbReference type="ARBA" id="ARBA00022553"/>
    </source>
</evidence>
<feature type="region of interest" description="Disordered" evidence="4">
    <location>
        <begin position="38"/>
        <end position="59"/>
    </location>
</feature>
<dbReference type="GO" id="GO:0032040">
    <property type="term" value="C:small-subunit processome"/>
    <property type="evidence" value="ECO:0007669"/>
    <property type="project" value="InterPro"/>
</dbReference>
<feature type="region of interest" description="Disordered" evidence="4">
    <location>
        <begin position="501"/>
        <end position="555"/>
    </location>
</feature>
<keyword evidence="6" id="KW-1185">Reference proteome</keyword>